<dbReference type="Proteomes" id="UP001269081">
    <property type="component" value="Unassembled WGS sequence"/>
</dbReference>
<evidence type="ECO:0000256" key="1">
    <source>
        <dbReference type="SAM" id="MobiDB-lite"/>
    </source>
</evidence>
<protein>
    <submittedName>
        <fullName evidence="2">Uncharacterized protein</fullName>
    </submittedName>
</protein>
<feature type="region of interest" description="Disordered" evidence="1">
    <location>
        <begin position="63"/>
        <end position="105"/>
    </location>
</feature>
<keyword evidence="3" id="KW-1185">Reference proteome</keyword>
<proteinExistence type="predicted"/>
<accession>A0ABU1YA08</accession>
<sequence>MALMDEPDKVVNAVLRKSLRPKKIVSVGWKAKGASFFANVFPRFTEWFSGNVSHKYQIEMGPPAANTEGSIYKPMSEGRGVDDGADERMKQNKKERRDKKKNEEY</sequence>
<gene>
    <name evidence="2" type="ORF">J2W48_003015</name>
</gene>
<organism evidence="2 3">
    <name type="scientific">Flavobacterium piscis</name>
    <dbReference type="NCBI Taxonomy" id="1114874"/>
    <lineage>
        <taxon>Bacteria</taxon>
        <taxon>Pseudomonadati</taxon>
        <taxon>Bacteroidota</taxon>
        <taxon>Flavobacteriia</taxon>
        <taxon>Flavobacteriales</taxon>
        <taxon>Flavobacteriaceae</taxon>
        <taxon>Flavobacterium</taxon>
    </lineage>
</organism>
<feature type="compositionally biased region" description="Basic and acidic residues" evidence="1">
    <location>
        <begin position="79"/>
        <end position="92"/>
    </location>
</feature>
<dbReference type="EMBL" id="JAVDWQ010000010">
    <property type="protein sequence ID" value="MDR7211064.1"/>
    <property type="molecule type" value="Genomic_DNA"/>
</dbReference>
<evidence type="ECO:0000313" key="2">
    <source>
        <dbReference type="EMBL" id="MDR7211064.1"/>
    </source>
</evidence>
<comment type="caution">
    <text evidence="2">The sequence shown here is derived from an EMBL/GenBank/DDBJ whole genome shotgun (WGS) entry which is preliminary data.</text>
</comment>
<dbReference type="RefSeq" id="WP_310282407.1">
    <property type="nucleotide sequence ID" value="NZ_JAVDWQ010000010.1"/>
</dbReference>
<reference evidence="2 3" key="1">
    <citation type="submission" date="2023-07" db="EMBL/GenBank/DDBJ databases">
        <title>Sorghum-associated microbial communities from plants grown in Nebraska, USA.</title>
        <authorList>
            <person name="Schachtman D."/>
        </authorList>
    </citation>
    <scope>NUCLEOTIDE SEQUENCE [LARGE SCALE GENOMIC DNA]</scope>
    <source>
        <strain evidence="2 3">4129</strain>
    </source>
</reference>
<evidence type="ECO:0000313" key="3">
    <source>
        <dbReference type="Proteomes" id="UP001269081"/>
    </source>
</evidence>
<name>A0ABU1YA08_9FLAO</name>